<organism evidence="1">
    <name type="scientific">Zea mays</name>
    <name type="common">Maize</name>
    <dbReference type="NCBI Taxonomy" id="4577"/>
    <lineage>
        <taxon>Eukaryota</taxon>
        <taxon>Viridiplantae</taxon>
        <taxon>Streptophyta</taxon>
        <taxon>Embryophyta</taxon>
        <taxon>Tracheophyta</taxon>
        <taxon>Spermatophyta</taxon>
        <taxon>Magnoliopsida</taxon>
        <taxon>Liliopsida</taxon>
        <taxon>Poales</taxon>
        <taxon>Poaceae</taxon>
        <taxon>PACMAD clade</taxon>
        <taxon>Panicoideae</taxon>
        <taxon>Andropogonodae</taxon>
        <taxon>Andropogoneae</taxon>
        <taxon>Tripsacinae</taxon>
        <taxon>Zea</taxon>
    </lineage>
</organism>
<comment type="caution">
    <text evidence="1">The sequence shown here is derived from an EMBL/GenBank/DDBJ whole genome shotgun (WGS) entry which is preliminary data.</text>
</comment>
<dbReference type="EMBL" id="NCVQ01000006">
    <property type="protein sequence ID" value="PWZ23909.1"/>
    <property type="molecule type" value="Genomic_DNA"/>
</dbReference>
<dbReference type="InterPro" id="IPR037238">
    <property type="entry name" value="YbiA-like_sf"/>
</dbReference>
<dbReference type="AlphaFoldDB" id="A0A3L6ET77"/>
<proteinExistence type="predicted"/>
<reference evidence="1" key="1">
    <citation type="journal article" date="2018" name="Nat. Genet.">
        <title>Extensive intraspecific gene order and gene structural variations between Mo17 and other maize genomes.</title>
        <authorList>
            <person name="Sun S."/>
            <person name="Zhou Y."/>
            <person name="Chen J."/>
            <person name="Shi J."/>
            <person name="Zhao H."/>
            <person name="Zhao H."/>
            <person name="Song W."/>
            <person name="Zhang M."/>
            <person name="Cui Y."/>
            <person name="Dong X."/>
            <person name="Liu H."/>
            <person name="Ma X."/>
            <person name="Jiao Y."/>
            <person name="Wang B."/>
            <person name="Wei X."/>
            <person name="Stein J.C."/>
            <person name="Glaubitz J.C."/>
            <person name="Lu F."/>
            <person name="Yu G."/>
            <person name="Liang C."/>
            <person name="Fengler K."/>
            <person name="Li B."/>
            <person name="Rafalski A."/>
            <person name="Schnable P.S."/>
            <person name="Ware D.H."/>
            <person name="Buckler E.S."/>
            <person name="Lai J."/>
        </authorList>
    </citation>
    <scope>NUCLEOTIDE SEQUENCE [LARGE SCALE GENOMIC DNA]</scope>
    <source>
        <tissue evidence="1">Seedling</tissue>
    </source>
</reference>
<dbReference type="Proteomes" id="UP000251960">
    <property type="component" value="Chromosome 5"/>
</dbReference>
<dbReference type="Gene3D" id="1.10.357.40">
    <property type="entry name" value="YbiA-like"/>
    <property type="match status" value="1"/>
</dbReference>
<evidence type="ECO:0000313" key="1">
    <source>
        <dbReference type="EMBL" id="PWZ23909.1"/>
    </source>
</evidence>
<gene>
    <name evidence="1" type="primary">PYRR_1</name>
    <name evidence="1" type="ORF">Zm00014a_014747</name>
</gene>
<sequence>MKQILFPFTRLGIFLGLSQTFLLIQFKCLMKMEIISHGQQWNTITRLITIFLQAHKFVGVDNPQARDIVQEIKLAKSPEEAARIGRTRQKGFPELDGNMACHTDAAVQGSDRVGALSLFSARCICSTCTMHDDEVRTDWESTKIDVMCVRLLRMGGVRDHEREASPDQHGRGAVSGCSAWAGYTTDVCTWTPGPHAGVDVLAHVRPLQVVVLERDLRQQLKANRPFMKLYTSAFLVHLSAYPPAPLAHTVRR</sequence>
<accession>A0A3L6ET77</accession>
<dbReference type="ExpressionAtlas" id="A0A3L6ET77">
    <property type="expression patterns" value="baseline and differential"/>
</dbReference>
<name>A0A3L6ET77_MAIZE</name>
<protein>
    <submittedName>
        <fullName evidence="1">Riboflavin biosynthesis protein PYRR, chloroplastic</fullName>
    </submittedName>
</protein>